<dbReference type="PROSITE" id="PS51197">
    <property type="entry name" value="HTH_RRF2_2"/>
    <property type="match status" value="1"/>
</dbReference>
<evidence type="ECO:0000256" key="2">
    <source>
        <dbReference type="ARBA" id="ARBA00034078"/>
    </source>
</evidence>
<gene>
    <name evidence="3" type="primary">nsrR</name>
    <name evidence="3" type="ORF">GCM10009668_14020</name>
</gene>
<dbReference type="Gene3D" id="1.10.10.10">
    <property type="entry name" value="Winged helix-like DNA-binding domain superfamily/Winged helix DNA-binding domain"/>
    <property type="match status" value="1"/>
</dbReference>
<dbReference type="Pfam" id="PF02082">
    <property type="entry name" value="Rrf2"/>
    <property type="match status" value="1"/>
</dbReference>
<dbReference type="InterPro" id="IPR036388">
    <property type="entry name" value="WH-like_DNA-bd_sf"/>
</dbReference>
<name>A0ABN1TT84_9ACTN</name>
<dbReference type="PANTHER" id="PTHR33221">
    <property type="entry name" value="WINGED HELIX-TURN-HELIX TRANSCRIPTIONAL REGULATOR, RRF2 FAMILY"/>
    <property type="match status" value="1"/>
</dbReference>
<dbReference type="InterPro" id="IPR036390">
    <property type="entry name" value="WH_DNA-bd_sf"/>
</dbReference>
<dbReference type="InterPro" id="IPR000944">
    <property type="entry name" value="Tscrpt_reg_Rrf2"/>
</dbReference>
<evidence type="ECO:0000256" key="1">
    <source>
        <dbReference type="ARBA" id="ARBA00023125"/>
    </source>
</evidence>
<protein>
    <submittedName>
        <fullName evidence="3">Nitric oxide-sensing transcriptional repressor NsrR</fullName>
    </submittedName>
</protein>
<dbReference type="NCBIfam" id="TIGR00738">
    <property type="entry name" value="rrf2_super"/>
    <property type="match status" value="1"/>
</dbReference>
<comment type="cofactor">
    <cofactor evidence="2">
        <name>[2Fe-2S] cluster</name>
        <dbReference type="ChEBI" id="CHEBI:190135"/>
    </cofactor>
</comment>
<keyword evidence="1" id="KW-0238">DNA-binding</keyword>
<dbReference type="PANTHER" id="PTHR33221:SF4">
    <property type="entry name" value="HTH-TYPE TRANSCRIPTIONAL REPRESSOR NSRR"/>
    <property type="match status" value="1"/>
</dbReference>
<reference evidence="3 4" key="1">
    <citation type="journal article" date="2019" name="Int. J. Syst. Evol. Microbiol.">
        <title>The Global Catalogue of Microorganisms (GCM) 10K type strain sequencing project: providing services to taxonomists for standard genome sequencing and annotation.</title>
        <authorList>
            <consortium name="The Broad Institute Genomics Platform"/>
            <consortium name="The Broad Institute Genome Sequencing Center for Infectious Disease"/>
            <person name="Wu L."/>
            <person name="Ma J."/>
        </authorList>
    </citation>
    <scope>NUCLEOTIDE SEQUENCE [LARGE SCALE GENOMIC DNA]</scope>
    <source>
        <strain evidence="3 4">JCM 13008</strain>
    </source>
</reference>
<comment type="caution">
    <text evidence="3">The sequence shown here is derived from an EMBL/GenBank/DDBJ whole genome shotgun (WGS) entry which is preliminary data.</text>
</comment>
<dbReference type="Proteomes" id="UP001501581">
    <property type="component" value="Unassembled WGS sequence"/>
</dbReference>
<dbReference type="SUPFAM" id="SSF46785">
    <property type="entry name" value="Winged helix' DNA-binding domain"/>
    <property type="match status" value="1"/>
</dbReference>
<accession>A0ABN1TT84</accession>
<dbReference type="EMBL" id="BAAALG010000005">
    <property type="protein sequence ID" value="GAA1097909.1"/>
    <property type="molecule type" value="Genomic_DNA"/>
</dbReference>
<dbReference type="RefSeq" id="WP_343992741.1">
    <property type="nucleotide sequence ID" value="NZ_BAAALG010000005.1"/>
</dbReference>
<evidence type="ECO:0000313" key="3">
    <source>
        <dbReference type="EMBL" id="GAA1097909.1"/>
    </source>
</evidence>
<evidence type="ECO:0000313" key="4">
    <source>
        <dbReference type="Proteomes" id="UP001501581"/>
    </source>
</evidence>
<organism evidence="3 4">
    <name type="scientific">Nocardioides dubius</name>
    <dbReference type="NCBI Taxonomy" id="317019"/>
    <lineage>
        <taxon>Bacteria</taxon>
        <taxon>Bacillati</taxon>
        <taxon>Actinomycetota</taxon>
        <taxon>Actinomycetes</taxon>
        <taxon>Propionibacteriales</taxon>
        <taxon>Nocardioidaceae</taxon>
        <taxon>Nocardioides</taxon>
    </lineage>
</organism>
<sequence length="147" mass="15791">MELTKFTDLGLRVMMRLTVLEEGESLTTQAVAEQVAVSYAHATKVVARLQALGVVETRRGRAGGLWITEQGRAMSIGALVRALEGADEVITCEGDNPCPLRHSCRLRGVLRQAQEAFFATLDPFTIGDLTAPPTGPVLLTLGTRSQA</sequence>
<keyword evidence="4" id="KW-1185">Reference proteome</keyword>
<proteinExistence type="predicted"/>